<dbReference type="FunFam" id="3.30.160.60:FF:001049">
    <property type="entry name" value="zinc finger protein 319"/>
    <property type="match status" value="1"/>
</dbReference>
<keyword evidence="2" id="KW-0677">Repeat</keyword>
<reference evidence="8 9" key="1">
    <citation type="journal article" date="2017" name="Gigascience">
        <title>Draft genome of the honey bee ectoparasitic mite, Tropilaelaps mercedesae, is shaped by the parasitic life history.</title>
        <authorList>
            <person name="Dong X."/>
            <person name="Armstrong S.D."/>
            <person name="Xia D."/>
            <person name="Makepeace B.L."/>
            <person name="Darby A.C."/>
            <person name="Kadowaki T."/>
        </authorList>
    </citation>
    <scope>NUCLEOTIDE SEQUENCE [LARGE SCALE GENOMIC DNA]</scope>
    <source>
        <strain evidence="8">Wuxi-XJTLU</strain>
    </source>
</reference>
<dbReference type="GO" id="GO:0045165">
    <property type="term" value="P:cell fate commitment"/>
    <property type="evidence" value="ECO:0007669"/>
    <property type="project" value="TreeGrafter"/>
</dbReference>
<keyword evidence="9" id="KW-1185">Reference proteome</keyword>
<name>A0A1V9XI42_9ACAR</name>
<dbReference type="FunFam" id="3.30.160.60:FF:000110">
    <property type="entry name" value="Zinc finger protein-like"/>
    <property type="match status" value="1"/>
</dbReference>
<feature type="region of interest" description="Disordered" evidence="6">
    <location>
        <begin position="66"/>
        <end position="123"/>
    </location>
</feature>
<accession>A0A1V9XI42</accession>
<sequence length="302" mass="34308">MPVQRAANHLYNLDVRDTFADIPPESAINGNLRQILTETAQLYVRRGPVRCKVVILSYSPRSLDRASSSIVSSSEESEDSAKGESDDTAYRVSSSQDDTGIVEDSRDSSPCHKSRSFRSHTGTSNVAKVHDDLGLDETESCRAARNPARLKLATDTKESGRDAKCSVCGIRFRYRVHLIRHQRTVHAGERPYACCLCSKTFTRKEHVDRHMLHHSGQRPHLCRLCSRSFSSSSNLHTHMRLHDAKQRSLFECAFCKRRFSNKYNRDDHERTHTGERPFSCNSCKKRYASKSSLNSHYKRGCS</sequence>
<organism evidence="8 9">
    <name type="scientific">Tropilaelaps mercedesae</name>
    <dbReference type="NCBI Taxonomy" id="418985"/>
    <lineage>
        <taxon>Eukaryota</taxon>
        <taxon>Metazoa</taxon>
        <taxon>Ecdysozoa</taxon>
        <taxon>Arthropoda</taxon>
        <taxon>Chelicerata</taxon>
        <taxon>Arachnida</taxon>
        <taxon>Acari</taxon>
        <taxon>Parasitiformes</taxon>
        <taxon>Mesostigmata</taxon>
        <taxon>Gamasina</taxon>
        <taxon>Dermanyssoidea</taxon>
        <taxon>Laelapidae</taxon>
        <taxon>Tropilaelaps</taxon>
    </lineage>
</organism>
<dbReference type="InterPro" id="IPR013087">
    <property type="entry name" value="Znf_C2H2_type"/>
</dbReference>
<dbReference type="GO" id="GO:0008270">
    <property type="term" value="F:zinc ion binding"/>
    <property type="evidence" value="ECO:0007669"/>
    <property type="project" value="UniProtKB-KW"/>
</dbReference>
<feature type="domain" description="C2H2-type" evidence="7">
    <location>
        <begin position="163"/>
        <end position="191"/>
    </location>
</feature>
<dbReference type="Gene3D" id="3.30.160.60">
    <property type="entry name" value="Classic Zinc Finger"/>
    <property type="match status" value="5"/>
</dbReference>
<dbReference type="Pfam" id="PF12874">
    <property type="entry name" value="zf-met"/>
    <property type="match status" value="1"/>
</dbReference>
<dbReference type="InterPro" id="IPR050331">
    <property type="entry name" value="Zinc_finger"/>
</dbReference>
<protein>
    <submittedName>
        <fullName evidence="8">Zinc finger protein-like</fullName>
    </submittedName>
</protein>
<dbReference type="OrthoDB" id="6077919at2759"/>
<evidence type="ECO:0000256" key="1">
    <source>
        <dbReference type="ARBA" id="ARBA00022723"/>
    </source>
</evidence>
<dbReference type="FunFam" id="3.30.160.60:FF:002343">
    <property type="entry name" value="Zinc finger protein 33A"/>
    <property type="match status" value="1"/>
</dbReference>
<dbReference type="GO" id="GO:0006357">
    <property type="term" value="P:regulation of transcription by RNA polymerase II"/>
    <property type="evidence" value="ECO:0007669"/>
    <property type="project" value="TreeGrafter"/>
</dbReference>
<evidence type="ECO:0000256" key="6">
    <source>
        <dbReference type="SAM" id="MobiDB-lite"/>
    </source>
</evidence>
<dbReference type="AlphaFoldDB" id="A0A1V9XI42"/>
<comment type="caution">
    <text evidence="8">The sequence shown here is derived from an EMBL/GenBank/DDBJ whole genome shotgun (WGS) entry which is preliminary data.</text>
</comment>
<dbReference type="PROSITE" id="PS50157">
    <property type="entry name" value="ZINC_FINGER_C2H2_2"/>
    <property type="match status" value="5"/>
</dbReference>
<dbReference type="Pfam" id="PF00096">
    <property type="entry name" value="zf-C2H2"/>
    <property type="match status" value="2"/>
</dbReference>
<evidence type="ECO:0000256" key="2">
    <source>
        <dbReference type="ARBA" id="ARBA00022737"/>
    </source>
</evidence>
<keyword evidence="3 5" id="KW-0863">Zinc-finger</keyword>
<dbReference type="SMART" id="SM00355">
    <property type="entry name" value="ZnF_C2H2"/>
    <property type="match status" value="5"/>
</dbReference>
<dbReference type="GO" id="GO:0000978">
    <property type="term" value="F:RNA polymerase II cis-regulatory region sequence-specific DNA binding"/>
    <property type="evidence" value="ECO:0007669"/>
    <property type="project" value="TreeGrafter"/>
</dbReference>
<dbReference type="SUPFAM" id="SSF57667">
    <property type="entry name" value="beta-beta-alpha zinc fingers"/>
    <property type="match status" value="3"/>
</dbReference>
<dbReference type="GO" id="GO:0005737">
    <property type="term" value="C:cytoplasm"/>
    <property type="evidence" value="ECO:0007669"/>
    <property type="project" value="TreeGrafter"/>
</dbReference>
<dbReference type="Proteomes" id="UP000192247">
    <property type="component" value="Unassembled WGS sequence"/>
</dbReference>
<dbReference type="InterPro" id="IPR036236">
    <property type="entry name" value="Znf_C2H2_sf"/>
</dbReference>
<evidence type="ECO:0000259" key="7">
    <source>
        <dbReference type="PROSITE" id="PS50157"/>
    </source>
</evidence>
<dbReference type="EMBL" id="MNPL01010490">
    <property type="protein sequence ID" value="OQR73096.1"/>
    <property type="molecule type" value="Genomic_DNA"/>
</dbReference>
<keyword evidence="1" id="KW-0479">Metal-binding</keyword>
<feature type="domain" description="C2H2-type" evidence="7">
    <location>
        <begin position="278"/>
        <end position="302"/>
    </location>
</feature>
<dbReference type="PROSITE" id="PS00028">
    <property type="entry name" value="ZINC_FINGER_C2H2_1"/>
    <property type="match status" value="4"/>
</dbReference>
<evidence type="ECO:0000256" key="3">
    <source>
        <dbReference type="ARBA" id="ARBA00022771"/>
    </source>
</evidence>
<dbReference type="STRING" id="418985.A0A1V9XI42"/>
<dbReference type="InParanoid" id="A0A1V9XI42"/>
<dbReference type="PANTHER" id="PTHR16515">
    <property type="entry name" value="PR DOMAIN ZINC FINGER PROTEIN"/>
    <property type="match status" value="1"/>
</dbReference>
<gene>
    <name evidence="8" type="ORF">BIW11_01194</name>
</gene>
<evidence type="ECO:0000313" key="9">
    <source>
        <dbReference type="Proteomes" id="UP000192247"/>
    </source>
</evidence>
<feature type="domain" description="C2H2-type" evidence="7">
    <location>
        <begin position="250"/>
        <end position="277"/>
    </location>
</feature>
<evidence type="ECO:0000256" key="4">
    <source>
        <dbReference type="ARBA" id="ARBA00022833"/>
    </source>
</evidence>
<evidence type="ECO:0000313" key="8">
    <source>
        <dbReference type="EMBL" id="OQR73096.1"/>
    </source>
</evidence>
<dbReference type="GO" id="GO:0003700">
    <property type="term" value="F:DNA-binding transcription factor activity"/>
    <property type="evidence" value="ECO:0007669"/>
    <property type="project" value="TreeGrafter"/>
</dbReference>
<dbReference type="GO" id="GO:0005634">
    <property type="term" value="C:nucleus"/>
    <property type="evidence" value="ECO:0007669"/>
    <property type="project" value="TreeGrafter"/>
</dbReference>
<keyword evidence="4" id="KW-0862">Zinc</keyword>
<dbReference type="PANTHER" id="PTHR16515:SF59">
    <property type="entry name" value="PR DOMAIN ZINC FINGER PROTEIN 1"/>
    <property type="match status" value="1"/>
</dbReference>
<feature type="compositionally biased region" description="Basic and acidic residues" evidence="6">
    <location>
        <begin position="79"/>
        <end position="89"/>
    </location>
</feature>
<feature type="domain" description="C2H2-type" evidence="7">
    <location>
        <begin position="192"/>
        <end position="219"/>
    </location>
</feature>
<feature type="domain" description="C2H2-type" evidence="7">
    <location>
        <begin position="220"/>
        <end position="247"/>
    </location>
</feature>
<evidence type="ECO:0000256" key="5">
    <source>
        <dbReference type="PROSITE-ProRule" id="PRU00042"/>
    </source>
</evidence>
<proteinExistence type="predicted"/>